<dbReference type="AlphaFoldDB" id="A0A225NR97"/>
<comment type="caution">
    <text evidence="20">The sequence shown here is derived from an EMBL/GenBank/DDBJ whole genome shotgun (WGS) entry which is preliminary data.</text>
</comment>
<keyword evidence="15 19" id="KW-0472">Membrane</keyword>
<comment type="subcellular location">
    <subcellularLocation>
        <location evidence="2">Cell membrane</location>
        <topology evidence="2">Multi-pass membrane protein</topology>
    </subcellularLocation>
</comment>
<feature type="transmembrane region" description="Helical" evidence="19">
    <location>
        <begin position="76"/>
        <end position="99"/>
    </location>
</feature>
<dbReference type="UniPathway" id="UPA00557">
    <property type="reaction ID" value="UER00614"/>
</dbReference>
<feature type="transmembrane region" description="Helical" evidence="19">
    <location>
        <begin position="35"/>
        <end position="55"/>
    </location>
</feature>
<dbReference type="EMBL" id="AQQR01000001">
    <property type="protein sequence ID" value="OWU77471.1"/>
    <property type="molecule type" value="Genomic_DNA"/>
</dbReference>
<dbReference type="PROSITE" id="PS01315">
    <property type="entry name" value="CDS"/>
    <property type="match status" value="1"/>
</dbReference>
<feature type="transmembrane region" description="Helical" evidence="19">
    <location>
        <begin position="105"/>
        <end position="123"/>
    </location>
</feature>
<keyword evidence="21" id="KW-1185">Reference proteome</keyword>
<dbReference type="Pfam" id="PF01148">
    <property type="entry name" value="CTP_transf_1"/>
    <property type="match status" value="1"/>
</dbReference>
<keyword evidence="8" id="KW-1003">Cell membrane</keyword>
<evidence type="ECO:0000256" key="2">
    <source>
        <dbReference type="ARBA" id="ARBA00004651"/>
    </source>
</evidence>
<comment type="pathway">
    <text evidence="3 18">Phospholipid metabolism; CDP-diacylglycerol biosynthesis; CDP-diacylglycerol from sn-glycerol 3-phosphate: step 3/3.</text>
</comment>
<feature type="transmembrane region" description="Helical" evidence="19">
    <location>
        <begin position="130"/>
        <end position="153"/>
    </location>
</feature>
<evidence type="ECO:0000256" key="13">
    <source>
        <dbReference type="ARBA" id="ARBA00022989"/>
    </source>
</evidence>
<evidence type="ECO:0000256" key="5">
    <source>
        <dbReference type="ARBA" id="ARBA00010185"/>
    </source>
</evidence>
<sequence length="262" mass="27031">MSGSGRWSDLALRVATGLVMACVGLGAVWAGGWVFITFVAILSGLIAWELAAMLAPGQRGFALQTGAATGLAGYCAIWGPAAAVVPTLLVPVVVGWFALPEQRRIFIPFLLLILVASFGMSSVRDSFGMMWMAWLICVVAATDIAGYFAGRLIGGPKLWPRVSPKKTWSGTSAGWIAAAFVGLAFMGVLGAGAWLAVLSVATSVASQAGDLAQSAVKRRAGVKDSSNLLPGHGGVFDRFDGMIAASALVLAVMQTTGYPPGP</sequence>
<keyword evidence="14" id="KW-0443">Lipid metabolism</keyword>
<keyword evidence="17" id="KW-1208">Phospholipid metabolism</keyword>
<comment type="pathway">
    <text evidence="4">Lipid metabolism.</text>
</comment>
<evidence type="ECO:0000256" key="16">
    <source>
        <dbReference type="ARBA" id="ARBA00023209"/>
    </source>
</evidence>
<dbReference type="EC" id="2.7.7.41" evidence="6 18"/>
<keyword evidence="16" id="KW-0594">Phospholipid biosynthesis</keyword>
<evidence type="ECO:0000256" key="15">
    <source>
        <dbReference type="ARBA" id="ARBA00023136"/>
    </source>
</evidence>
<gene>
    <name evidence="20" type="ORF">ATO3_01840</name>
</gene>
<dbReference type="PANTHER" id="PTHR46382:SF1">
    <property type="entry name" value="PHOSPHATIDATE CYTIDYLYLTRANSFERASE"/>
    <property type="match status" value="1"/>
</dbReference>
<evidence type="ECO:0000256" key="12">
    <source>
        <dbReference type="ARBA" id="ARBA00022695"/>
    </source>
</evidence>
<keyword evidence="9" id="KW-0444">Lipid biosynthesis</keyword>
<evidence type="ECO:0000256" key="19">
    <source>
        <dbReference type="SAM" id="Phobius"/>
    </source>
</evidence>
<keyword evidence="12 18" id="KW-0548">Nucleotidyltransferase</keyword>
<evidence type="ECO:0000256" key="7">
    <source>
        <dbReference type="ARBA" id="ARBA00019373"/>
    </source>
</evidence>
<comment type="catalytic activity">
    <reaction evidence="1 18">
        <text>a 1,2-diacyl-sn-glycero-3-phosphate + CTP + H(+) = a CDP-1,2-diacyl-sn-glycerol + diphosphate</text>
        <dbReference type="Rhea" id="RHEA:16229"/>
        <dbReference type="ChEBI" id="CHEBI:15378"/>
        <dbReference type="ChEBI" id="CHEBI:33019"/>
        <dbReference type="ChEBI" id="CHEBI:37563"/>
        <dbReference type="ChEBI" id="CHEBI:58332"/>
        <dbReference type="ChEBI" id="CHEBI:58608"/>
        <dbReference type="EC" id="2.7.7.41"/>
    </reaction>
</comment>
<evidence type="ECO:0000256" key="6">
    <source>
        <dbReference type="ARBA" id="ARBA00012487"/>
    </source>
</evidence>
<evidence type="ECO:0000256" key="17">
    <source>
        <dbReference type="ARBA" id="ARBA00023264"/>
    </source>
</evidence>
<organism evidence="20 21">
    <name type="scientific">Marinibacterium profundimaris</name>
    <dbReference type="NCBI Taxonomy" id="1679460"/>
    <lineage>
        <taxon>Bacteria</taxon>
        <taxon>Pseudomonadati</taxon>
        <taxon>Pseudomonadota</taxon>
        <taxon>Alphaproteobacteria</taxon>
        <taxon>Rhodobacterales</taxon>
        <taxon>Paracoccaceae</taxon>
        <taxon>Marinibacterium</taxon>
    </lineage>
</organism>
<evidence type="ECO:0000256" key="18">
    <source>
        <dbReference type="RuleBase" id="RU003938"/>
    </source>
</evidence>
<evidence type="ECO:0000313" key="21">
    <source>
        <dbReference type="Proteomes" id="UP000215377"/>
    </source>
</evidence>
<evidence type="ECO:0000256" key="11">
    <source>
        <dbReference type="ARBA" id="ARBA00022692"/>
    </source>
</evidence>
<dbReference type="GO" id="GO:0016024">
    <property type="term" value="P:CDP-diacylglycerol biosynthetic process"/>
    <property type="evidence" value="ECO:0007669"/>
    <property type="project" value="UniProtKB-UniPathway"/>
</dbReference>
<comment type="similarity">
    <text evidence="5 18">Belongs to the CDS family.</text>
</comment>
<evidence type="ECO:0000256" key="3">
    <source>
        <dbReference type="ARBA" id="ARBA00005119"/>
    </source>
</evidence>
<evidence type="ECO:0000256" key="4">
    <source>
        <dbReference type="ARBA" id="ARBA00005189"/>
    </source>
</evidence>
<dbReference type="Proteomes" id="UP000215377">
    <property type="component" value="Unassembled WGS sequence"/>
</dbReference>
<evidence type="ECO:0000256" key="1">
    <source>
        <dbReference type="ARBA" id="ARBA00001698"/>
    </source>
</evidence>
<feature type="transmembrane region" description="Helical" evidence="19">
    <location>
        <begin position="12"/>
        <end position="29"/>
    </location>
</feature>
<proteinExistence type="inferred from homology"/>
<dbReference type="RefSeq" id="WP_088648086.1">
    <property type="nucleotide sequence ID" value="NZ_AQQR01000001.1"/>
</dbReference>
<evidence type="ECO:0000313" key="20">
    <source>
        <dbReference type="EMBL" id="OWU77471.1"/>
    </source>
</evidence>
<dbReference type="GO" id="GO:0005886">
    <property type="term" value="C:plasma membrane"/>
    <property type="evidence" value="ECO:0007669"/>
    <property type="project" value="UniProtKB-SubCell"/>
</dbReference>
<accession>A0A225NR97</accession>
<dbReference type="PANTHER" id="PTHR46382">
    <property type="entry name" value="PHOSPHATIDATE CYTIDYLYLTRANSFERASE"/>
    <property type="match status" value="1"/>
</dbReference>
<feature type="transmembrane region" description="Helical" evidence="19">
    <location>
        <begin position="173"/>
        <end position="197"/>
    </location>
</feature>
<protein>
    <recommendedName>
        <fullName evidence="7 18">Phosphatidate cytidylyltransferase</fullName>
        <ecNumber evidence="6 18">2.7.7.41</ecNumber>
    </recommendedName>
</protein>
<keyword evidence="11 18" id="KW-0812">Transmembrane</keyword>
<dbReference type="InterPro" id="IPR000374">
    <property type="entry name" value="PC_trans"/>
</dbReference>
<reference evidence="20 21" key="1">
    <citation type="submission" date="2013-04" db="EMBL/GenBank/DDBJ databases">
        <title>Oceanicola sp. 22II1-22F33 Genome Sequencing.</title>
        <authorList>
            <person name="Lai Q."/>
            <person name="Li G."/>
            <person name="Shao Z."/>
        </authorList>
    </citation>
    <scope>NUCLEOTIDE SEQUENCE [LARGE SCALE GENOMIC DNA]</scope>
    <source>
        <strain evidence="20 21">22II1-22F33</strain>
    </source>
</reference>
<keyword evidence="10 18" id="KW-0808">Transferase</keyword>
<evidence type="ECO:0000256" key="8">
    <source>
        <dbReference type="ARBA" id="ARBA00022475"/>
    </source>
</evidence>
<name>A0A225NR97_9RHOB</name>
<dbReference type="OrthoDB" id="9799199at2"/>
<keyword evidence="13 19" id="KW-1133">Transmembrane helix</keyword>
<dbReference type="GO" id="GO:0004605">
    <property type="term" value="F:phosphatidate cytidylyltransferase activity"/>
    <property type="evidence" value="ECO:0007669"/>
    <property type="project" value="UniProtKB-EC"/>
</dbReference>
<evidence type="ECO:0000256" key="10">
    <source>
        <dbReference type="ARBA" id="ARBA00022679"/>
    </source>
</evidence>
<evidence type="ECO:0000256" key="9">
    <source>
        <dbReference type="ARBA" id="ARBA00022516"/>
    </source>
</evidence>
<evidence type="ECO:0000256" key="14">
    <source>
        <dbReference type="ARBA" id="ARBA00023098"/>
    </source>
</evidence>